<evidence type="ECO:0000313" key="10">
    <source>
        <dbReference type="Proteomes" id="UP000095042"/>
    </source>
</evidence>
<evidence type="ECO:0000256" key="5">
    <source>
        <dbReference type="ARBA" id="ARBA00023235"/>
    </source>
</evidence>
<dbReference type="EC" id="5.1.1.3" evidence="2 8"/>
<evidence type="ECO:0000256" key="2">
    <source>
        <dbReference type="ARBA" id="ARBA00013090"/>
    </source>
</evidence>
<evidence type="ECO:0000256" key="8">
    <source>
        <dbReference type="HAMAP-Rule" id="MF_00258"/>
    </source>
</evidence>
<keyword evidence="3 8" id="KW-0133">Cell shape</keyword>
<keyword evidence="4 8" id="KW-0573">Peptidoglycan synthesis</keyword>
<evidence type="ECO:0000256" key="3">
    <source>
        <dbReference type="ARBA" id="ARBA00022960"/>
    </source>
</evidence>
<reference evidence="9 10" key="1">
    <citation type="journal article" date="2016" name="Environ. Microbiol.">
        <title>New Methyloceanibacter diversity from North Sea sediments includes methanotroph containing solely the soluble methane monooxygenase.</title>
        <authorList>
            <person name="Vekeman B."/>
            <person name="Kerckhof F.M."/>
            <person name="Cremers G."/>
            <person name="de Vos P."/>
            <person name="Vandamme P."/>
            <person name="Boon N."/>
            <person name="Op den Camp H.J."/>
            <person name="Heylen K."/>
        </authorList>
    </citation>
    <scope>NUCLEOTIDE SEQUENCE [LARGE SCALE GENOMIC DNA]</scope>
    <source>
        <strain evidence="9 10">R-67177</strain>
    </source>
</reference>
<dbReference type="NCBIfam" id="TIGR00067">
    <property type="entry name" value="glut_race"/>
    <property type="match status" value="1"/>
</dbReference>
<dbReference type="InterPro" id="IPR018187">
    <property type="entry name" value="Asp/Glu_racemase_AS_1"/>
</dbReference>
<dbReference type="HAMAP" id="MF_00258">
    <property type="entry name" value="Glu_racemase"/>
    <property type="match status" value="1"/>
</dbReference>
<dbReference type="PROSITE" id="PS00923">
    <property type="entry name" value="ASP_GLU_RACEMASE_1"/>
    <property type="match status" value="1"/>
</dbReference>
<keyword evidence="10" id="KW-1185">Reference proteome</keyword>
<dbReference type="Pfam" id="PF01177">
    <property type="entry name" value="Asp_Glu_race"/>
    <property type="match status" value="1"/>
</dbReference>
<dbReference type="PANTHER" id="PTHR21198">
    <property type="entry name" value="GLUTAMATE RACEMASE"/>
    <property type="match status" value="1"/>
</dbReference>
<feature type="binding site" evidence="8">
    <location>
        <begin position="44"/>
        <end position="45"/>
    </location>
    <ligand>
        <name>substrate</name>
    </ligand>
</feature>
<dbReference type="OrthoDB" id="9801055at2"/>
<dbReference type="Proteomes" id="UP000095042">
    <property type="component" value="Unassembled WGS sequence"/>
</dbReference>
<gene>
    <name evidence="8" type="primary">murI</name>
    <name evidence="9" type="ORF">AUC71_00405</name>
</gene>
<dbReference type="RefSeq" id="WP_069622621.1">
    <property type="nucleotide sequence ID" value="NZ_LPWD01000002.1"/>
</dbReference>
<keyword evidence="6 8" id="KW-0961">Cell wall biogenesis/degradation</keyword>
<proteinExistence type="inferred from homology"/>
<dbReference type="FunFam" id="3.40.50.1860:FF:000002">
    <property type="entry name" value="Glutamate racemase"/>
    <property type="match status" value="1"/>
</dbReference>
<comment type="similarity">
    <text evidence="8">Belongs to the aspartate/glutamate racemases family.</text>
</comment>
<feature type="binding site" evidence="8">
    <location>
        <begin position="190"/>
        <end position="191"/>
    </location>
    <ligand>
        <name>substrate</name>
    </ligand>
</feature>
<dbReference type="PANTHER" id="PTHR21198:SF2">
    <property type="entry name" value="GLUTAMATE RACEMASE"/>
    <property type="match status" value="1"/>
</dbReference>
<feature type="active site" description="Proton donor/acceptor" evidence="8">
    <location>
        <position position="189"/>
    </location>
</feature>
<evidence type="ECO:0000256" key="1">
    <source>
        <dbReference type="ARBA" id="ARBA00001602"/>
    </source>
</evidence>
<dbReference type="GO" id="GO:0009252">
    <property type="term" value="P:peptidoglycan biosynthetic process"/>
    <property type="evidence" value="ECO:0007669"/>
    <property type="project" value="UniProtKB-UniRule"/>
</dbReference>
<feature type="binding site" evidence="8">
    <location>
        <begin position="12"/>
        <end position="13"/>
    </location>
    <ligand>
        <name>substrate</name>
    </ligand>
</feature>
<dbReference type="SUPFAM" id="SSF53681">
    <property type="entry name" value="Aspartate/glutamate racemase"/>
    <property type="match status" value="2"/>
</dbReference>
<dbReference type="EMBL" id="LPWD01000002">
    <property type="protein sequence ID" value="ODS04180.1"/>
    <property type="molecule type" value="Genomic_DNA"/>
</dbReference>
<dbReference type="InterPro" id="IPR015942">
    <property type="entry name" value="Asp/Glu/hydantoin_racemase"/>
</dbReference>
<evidence type="ECO:0000313" key="9">
    <source>
        <dbReference type="EMBL" id="ODS04180.1"/>
    </source>
</evidence>
<comment type="function">
    <text evidence="8">Provides the (R)-glutamate required for cell wall biosynthesis.</text>
</comment>
<comment type="catalytic activity">
    <reaction evidence="1 8">
        <text>L-glutamate = D-glutamate</text>
        <dbReference type="Rhea" id="RHEA:12813"/>
        <dbReference type="ChEBI" id="CHEBI:29985"/>
        <dbReference type="ChEBI" id="CHEBI:29986"/>
        <dbReference type="EC" id="5.1.1.3"/>
    </reaction>
</comment>
<dbReference type="AlphaFoldDB" id="A0A1E3WEK5"/>
<evidence type="ECO:0000256" key="7">
    <source>
        <dbReference type="ARBA" id="ARBA00070053"/>
    </source>
</evidence>
<dbReference type="Gene3D" id="3.40.50.1860">
    <property type="match status" value="2"/>
</dbReference>
<evidence type="ECO:0000256" key="4">
    <source>
        <dbReference type="ARBA" id="ARBA00022984"/>
    </source>
</evidence>
<dbReference type="GO" id="GO:0071555">
    <property type="term" value="P:cell wall organization"/>
    <property type="evidence" value="ECO:0007669"/>
    <property type="project" value="UniProtKB-KW"/>
</dbReference>
<dbReference type="GO" id="GO:0008881">
    <property type="term" value="F:glutamate racemase activity"/>
    <property type="evidence" value="ECO:0007669"/>
    <property type="project" value="UniProtKB-UniRule"/>
</dbReference>
<accession>A0A1E3WEK5</accession>
<dbReference type="GO" id="GO:0008360">
    <property type="term" value="P:regulation of cell shape"/>
    <property type="evidence" value="ECO:0007669"/>
    <property type="project" value="UniProtKB-KW"/>
</dbReference>
<dbReference type="InterPro" id="IPR033134">
    <property type="entry name" value="Asp/Glu_racemase_AS_2"/>
</dbReference>
<organism evidence="9 10">
    <name type="scientific">Methyloceanibacter marginalis</name>
    <dbReference type="NCBI Taxonomy" id="1774971"/>
    <lineage>
        <taxon>Bacteria</taxon>
        <taxon>Pseudomonadati</taxon>
        <taxon>Pseudomonadota</taxon>
        <taxon>Alphaproteobacteria</taxon>
        <taxon>Hyphomicrobiales</taxon>
        <taxon>Hyphomicrobiaceae</taxon>
        <taxon>Methyloceanibacter</taxon>
    </lineage>
</organism>
<feature type="active site" description="Proton donor/acceptor" evidence="8">
    <location>
        <position position="75"/>
    </location>
</feature>
<keyword evidence="5 8" id="KW-0413">Isomerase</keyword>
<protein>
    <recommendedName>
        <fullName evidence="7 8">Glutamate racemase</fullName>
        <ecNumber evidence="2 8">5.1.1.3</ecNumber>
    </recommendedName>
</protein>
<feature type="binding site" evidence="8">
    <location>
        <begin position="76"/>
        <end position="77"/>
    </location>
    <ligand>
        <name>substrate</name>
    </ligand>
</feature>
<name>A0A1E3WEK5_9HYPH</name>
<dbReference type="InterPro" id="IPR001920">
    <property type="entry name" value="Asp/Glu_race"/>
</dbReference>
<dbReference type="PROSITE" id="PS00924">
    <property type="entry name" value="ASP_GLU_RACEMASE_2"/>
    <property type="match status" value="1"/>
</dbReference>
<comment type="pathway">
    <text evidence="8">Cell wall biogenesis; peptidoglycan biosynthesis.</text>
</comment>
<dbReference type="UniPathway" id="UPA00219"/>
<sequence length="276" mass="28557">MAGDGRPIGVFDSGMGGLTVLRALAARLPQERFVYLGDTARLPYGTKSAETVQAYALQATRLLLGEGVKMVVIACNTASAVALAVLQEFWDPVPVIGVIEPGARAGVGATKNKRIAVLATEGTVKGGAYAQAIKQLMAEVHVIQQPCQVFVALAEEGWADTPATLATAAHYLEPLFQGPDAPDTLVLGCTHFPVLADAIRRTIGCGVALVDSAETTAVAVSEALTKGGLASAGEGGGPAIRFFATDSPERFARVGAIFLGRAIDEGDVELVDLLKS</sequence>
<dbReference type="InterPro" id="IPR004391">
    <property type="entry name" value="Glu_race"/>
</dbReference>
<comment type="caution">
    <text evidence="9">The sequence shown here is derived from an EMBL/GenBank/DDBJ whole genome shotgun (WGS) entry which is preliminary data.</text>
</comment>
<evidence type="ECO:0000256" key="6">
    <source>
        <dbReference type="ARBA" id="ARBA00023316"/>
    </source>
</evidence>